<keyword evidence="11" id="KW-1185">Reference proteome</keyword>
<keyword evidence="3" id="KW-0997">Cell inner membrane</keyword>
<keyword evidence="4 8" id="KW-0812">Transmembrane</keyword>
<dbReference type="InterPro" id="IPR051800">
    <property type="entry name" value="PqiA-PqiB_transport"/>
</dbReference>
<name>A0A5C0AXW5_9BURK</name>
<organism evidence="10 11">
    <name type="scientific">Pigmentiphaga aceris</name>
    <dbReference type="NCBI Taxonomy" id="1940612"/>
    <lineage>
        <taxon>Bacteria</taxon>
        <taxon>Pseudomonadati</taxon>
        <taxon>Pseudomonadota</taxon>
        <taxon>Betaproteobacteria</taxon>
        <taxon>Burkholderiales</taxon>
        <taxon>Alcaligenaceae</taxon>
        <taxon>Pigmentiphaga</taxon>
    </lineage>
</organism>
<feature type="domain" description="Mce/MlaD" evidence="9">
    <location>
        <begin position="179"/>
        <end position="241"/>
    </location>
</feature>
<dbReference type="PANTHER" id="PTHR30462">
    <property type="entry name" value="INTERMEMBRANE TRANSPORT PROTEIN PQIB-RELATED"/>
    <property type="match status" value="1"/>
</dbReference>
<dbReference type="OrthoDB" id="9806984at2"/>
<dbReference type="AlphaFoldDB" id="A0A5C0AXW5"/>
<proteinExistence type="predicted"/>
<feature type="transmembrane region" description="Helical" evidence="8">
    <location>
        <begin position="39"/>
        <end position="57"/>
    </location>
</feature>
<dbReference type="Proteomes" id="UP000325161">
    <property type="component" value="Chromosome"/>
</dbReference>
<protein>
    <submittedName>
        <fullName evidence="10">MCE family protein</fullName>
    </submittedName>
</protein>
<evidence type="ECO:0000313" key="10">
    <source>
        <dbReference type="EMBL" id="QEI06273.1"/>
    </source>
</evidence>
<sequence>MTDPGPIRPASDPAPDPVSKPAPDVPQARRVTPHRRIPSLIWLVPILAAVIGLSLFIKSVTDRGPEITISFLKAEGLEAGKTKIKYKDVDIGNVTSVRLSADKSKALAVVRLNKDASSFAVQGSRFWIVRPRVGAGGVSGLGTLLSGAYLGVDAGKSQEAADEFTGLEVPPPITTDVPGKQFVLQSAELGSLDIGSPIYYRRLPVGQVIGFGLDKTGHGIEVLAFVNAPYDRYVTQDTRFWHASGLQIDLTASGLSVDAQSVASVLAGGIAFQEPPGTQLGEPVAEETEFTLAENQAEAMKNDASAITALTFYNQSLRGLSVGAPVDFRGVVVGEVVSVDIQFDREKKTFVQPVTLRIYPERFFKSAARDSQAILAGMVERGFRAQLRQSSLLTGQLYVAVDFFPKAPAAKLAVADKTVTLPTMPGGLDELQAAVEEIIGKVRKIPFDTIGRNVDKTLVTADKTLTTINTQTLVEINKTLAQARDAIARVDKELTPEARGVLAEARRTLQSASTTLSPDAPLQADVRDTLQELSRTARSLRNVADYLERHPEALLRGKPGEVP</sequence>
<evidence type="ECO:0000256" key="3">
    <source>
        <dbReference type="ARBA" id="ARBA00022519"/>
    </source>
</evidence>
<accession>A0A5C0AXW5</accession>
<evidence type="ECO:0000256" key="2">
    <source>
        <dbReference type="ARBA" id="ARBA00022475"/>
    </source>
</evidence>
<keyword evidence="5 8" id="KW-1133">Transmembrane helix</keyword>
<evidence type="ECO:0000256" key="5">
    <source>
        <dbReference type="ARBA" id="ARBA00022989"/>
    </source>
</evidence>
<keyword evidence="6 8" id="KW-0472">Membrane</keyword>
<evidence type="ECO:0000256" key="8">
    <source>
        <dbReference type="SAM" id="Phobius"/>
    </source>
</evidence>
<comment type="subcellular location">
    <subcellularLocation>
        <location evidence="1">Cell inner membrane</location>
    </subcellularLocation>
</comment>
<evidence type="ECO:0000256" key="1">
    <source>
        <dbReference type="ARBA" id="ARBA00004533"/>
    </source>
</evidence>
<evidence type="ECO:0000256" key="6">
    <source>
        <dbReference type="ARBA" id="ARBA00023136"/>
    </source>
</evidence>
<dbReference type="EMBL" id="CP043046">
    <property type="protein sequence ID" value="QEI06273.1"/>
    <property type="molecule type" value="Genomic_DNA"/>
</dbReference>
<evidence type="ECO:0000256" key="4">
    <source>
        <dbReference type="ARBA" id="ARBA00022692"/>
    </source>
</evidence>
<evidence type="ECO:0000259" key="9">
    <source>
        <dbReference type="Pfam" id="PF02470"/>
    </source>
</evidence>
<feature type="region of interest" description="Disordered" evidence="7">
    <location>
        <begin position="1"/>
        <end position="30"/>
    </location>
</feature>
<keyword evidence="2" id="KW-1003">Cell membrane</keyword>
<feature type="domain" description="Mce/MlaD" evidence="9">
    <location>
        <begin position="63"/>
        <end position="155"/>
    </location>
</feature>
<dbReference type="Pfam" id="PF02470">
    <property type="entry name" value="MlaD"/>
    <property type="match status" value="3"/>
</dbReference>
<feature type="compositionally biased region" description="Pro residues" evidence="7">
    <location>
        <begin position="12"/>
        <end position="24"/>
    </location>
</feature>
<dbReference type="RefSeq" id="WP_148814716.1">
    <property type="nucleotide sequence ID" value="NZ_CP043046.1"/>
</dbReference>
<evidence type="ECO:0000313" key="11">
    <source>
        <dbReference type="Proteomes" id="UP000325161"/>
    </source>
</evidence>
<reference evidence="10 11" key="1">
    <citation type="submission" date="2019-08" db="EMBL/GenBank/DDBJ databases">
        <title>Amphibian skin-associated Pigmentiphaga: genome sequence and occurrence across geography and hosts.</title>
        <authorList>
            <person name="Bletz M.C."/>
            <person name="Bunk B."/>
            <person name="Sproeer C."/>
            <person name="Biwer P."/>
            <person name="Reiter S."/>
            <person name="Rabemananjara F.C.E."/>
            <person name="Schulz S."/>
            <person name="Overmann J."/>
            <person name="Vences M."/>
        </authorList>
    </citation>
    <scope>NUCLEOTIDE SEQUENCE [LARGE SCALE GENOMIC DNA]</scope>
    <source>
        <strain evidence="10 11">Mada1488</strain>
    </source>
</reference>
<dbReference type="GO" id="GO:0005886">
    <property type="term" value="C:plasma membrane"/>
    <property type="evidence" value="ECO:0007669"/>
    <property type="project" value="UniProtKB-SubCell"/>
</dbReference>
<dbReference type="InterPro" id="IPR003399">
    <property type="entry name" value="Mce/MlaD"/>
</dbReference>
<dbReference type="PANTHER" id="PTHR30462:SF2">
    <property type="entry name" value="INTERMEMBRANE TRANSPORT PROTEIN PQIB"/>
    <property type="match status" value="1"/>
</dbReference>
<evidence type="ECO:0000256" key="7">
    <source>
        <dbReference type="SAM" id="MobiDB-lite"/>
    </source>
</evidence>
<gene>
    <name evidence="10" type="ORF">FXN63_10825</name>
</gene>
<dbReference type="KEGG" id="pacr:FXN63_10825"/>
<feature type="domain" description="Mce/MlaD" evidence="9">
    <location>
        <begin position="310"/>
        <end position="403"/>
    </location>
</feature>